<evidence type="ECO:0000313" key="2">
    <source>
        <dbReference type="EMBL" id="SEN78325.1"/>
    </source>
</evidence>
<name>A0A1H8JIV5_9BACL</name>
<dbReference type="EMBL" id="FOCQ01000013">
    <property type="protein sequence ID" value="SEN53248.1"/>
    <property type="molecule type" value="Genomic_DNA"/>
</dbReference>
<dbReference type="EMBL" id="FOCQ01000023">
    <property type="protein sequence ID" value="SEN78325.1"/>
    <property type="molecule type" value="Genomic_DNA"/>
</dbReference>
<dbReference type="STRING" id="1173111.SAMN05444955_113118"/>
<proteinExistence type="predicted"/>
<accession>A0A1H8JIV5</accession>
<evidence type="ECO:0000313" key="3">
    <source>
        <dbReference type="EMBL" id="SEN80246.1"/>
    </source>
</evidence>
<evidence type="ECO:0000313" key="4">
    <source>
        <dbReference type="Proteomes" id="UP000199695"/>
    </source>
</evidence>
<reference evidence="3 4" key="1">
    <citation type="submission" date="2016-10" db="EMBL/GenBank/DDBJ databases">
        <authorList>
            <person name="de Groot N.N."/>
        </authorList>
    </citation>
    <scope>NUCLEOTIDE SEQUENCE [LARGE SCALE GENOMIC DNA]</scope>
    <source>
        <strain evidence="3 4">DSM 46701</strain>
    </source>
</reference>
<protein>
    <submittedName>
        <fullName evidence="3">Uncharacterized protein</fullName>
    </submittedName>
</protein>
<keyword evidence="4" id="KW-1185">Reference proteome</keyword>
<evidence type="ECO:0000313" key="1">
    <source>
        <dbReference type="EMBL" id="SEN53248.1"/>
    </source>
</evidence>
<gene>
    <name evidence="1" type="ORF">SAMN05444955_113118</name>
    <name evidence="2" type="ORF">SAMN05444955_12341</name>
    <name evidence="3" type="ORF">SAMN05444955_1261</name>
</gene>
<dbReference type="AlphaFoldDB" id="A0A1H8JIV5"/>
<organism evidence="3 4">
    <name type="scientific">Lihuaxuella thermophila</name>
    <dbReference type="NCBI Taxonomy" id="1173111"/>
    <lineage>
        <taxon>Bacteria</taxon>
        <taxon>Bacillati</taxon>
        <taxon>Bacillota</taxon>
        <taxon>Bacilli</taxon>
        <taxon>Bacillales</taxon>
        <taxon>Thermoactinomycetaceae</taxon>
        <taxon>Lihuaxuella</taxon>
    </lineage>
</organism>
<sequence length="41" mass="4704">MGYVKKPVLYRMGNRLASINYGRRPIAPPFSQTFREFPGTS</sequence>
<dbReference type="Proteomes" id="UP000199695">
    <property type="component" value="Unassembled WGS sequence"/>
</dbReference>
<dbReference type="EMBL" id="FOCQ01000026">
    <property type="protein sequence ID" value="SEN80246.1"/>
    <property type="molecule type" value="Genomic_DNA"/>
</dbReference>